<feature type="domain" description="C2H2-type" evidence="9">
    <location>
        <begin position="23"/>
        <end position="45"/>
    </location>
</feature>
<feature type="region of interest" description="Disordered" evidence="8">
    <location>
        <begin position="180"/>
        <end position="211"/>
    </location>
</feature>
<feature type="compositionally biased region" description="Low complexity" evidence="8">
    <location>
        <begin position="181"/>
        <end position="209"/>
    </location>
</feature>
<evidence type="ECO:0000313" key="11">
    <source>
        <dbReference type="Proteomes" id="UP000724874"/>
    </source>
</evidence>
<dbReference type="EMBL" id="JADNYJ010000004">
    <property type="protein sequence ID" value="KAF8911691.1"/>
    <property type="molecule type" value="Genomic_DNA"/>
</dbReference>
<keyword evidence="11" id="KW-1185">Reference proteome</keyword>
<gene>
    <name evidence="10" type="ORF">CPB84DRAFT_1762646</name>
</gene>
<keyword evidence="3" id="KW-0677">Repeat</keyword>
<feature type="region of interest" description="Disordered" evidence="8">
    <location>
        <begin position="1"/>
        <end position="22"/>
    </location>
</feature>
<feature type="compositionally biased region" description="Basic and acidic residues" evidence="8">
    <location>
        <begin position="13"/>
        <end position="22"/>
    </location>
</feature>
<dbReference type="SMART" id="SM00355">
    <property type="entry name" value="ZnF_C2H2"/>
    <property type="match status" value="2"/>
</dbReference>
<keyword evidence="6" id="KW-0539">Nucleus</keyword>
<dbReference type="Pfam" id="PF00096">
    <property type="entry name" value="zf-C2H2"/>
    <property type="match status" value="1"/>
</dbReference>
<comment type="subcellular location">
    <subcellularLocation>
        <location evidence="1">Nucleus</location>
    </subcellularLocation>
</comment>
<reference evidence="10" key="1">
    <citation type="submission" date="2020-11" db="EMBL/GenBank/DDBJ databases">
        <authorList>
            <consortium name="DOE Joint Genome Institute"/>
            <person name="Ahrendt S."/>
            <person name="Riley R."/>
            <person name="Andreopoulos W."/>
            <person name="LaButti K."/>
            <person name="Pangilinan J."/>
            <person name="Ruiz-duenas F.J."/>
            <person name="Barrasa J.M."/>
            <person name="Sanchez-Garcia M."/>
            <person name="Camarero S."/>
            <person name="Miyauchi S."/>
            <person name="Serrano A."/>
            <person name="Linde D."/>
            <person name="Babiker R."/>
            <person name="Drula E."/>
            <person name="Ayuso-Fernandez I."/>
            <person name="Pacheco R."/>
            <person name="Padilla G."/>
            <person name="Ferreira P."/>
            <person name="Barriuso J."/>
            <person name="Kellner H."/>
            <person name="Castanera R."/>
            <person name="Alfaro M."/>
            <person name="Ramirez L."/>
            <person name="Pisabarro A.G."/>
            <person name="Kuo A."/>
            <person name="Tritt A."/>
            <person name="Lipzen A."/>
            <person name="He G."/>
            <person name="Yan M."/>
            <person name="Ng V."/>
            <person name="Cullen D."/>
            <person name="Martin F."/>
            <person name="Rosso M.-N."/>
            <person name="Henrissat B."/>
            <person name="Hibbett D."/>
            <person name="Martinez A.T."/>
            <person name="Grigoriev I.V."/>
        </authorList>
    </citation>
    <scope>NUCLEOTIDE SEQUENCE</scope>
    <source>
        <strain evidence="10">AH 44721</strain>
    </source>
</reference>
<evidence type="ECO:0000313" key="10">
    <source>
        <dbReference type="EMBL" id="KAF8911691.1"/>
    </source>
</evidence>
<dbReference type="Proteomes" id="UP000724874">
    <property type="component" value="Unassembled WGS sequence"/>
</dbReference>
<dbReference type="PANTHER" id="PTHR16515:SF66">
    <property type="entry name" value="C2H2-TYPE DOMAIN-CONTAINING PROTEIN"/>
    <property type="match status" value="1"/>
</dbReference>
<keyword evidence="2" id="KW-0479">Metal-binding</keyword>
<organism evidence="10 11">
    <name type="scientific">Gymnopilus junonius</name>
    <name type="common">Spectacular rustgill mushroom</name>
    <name type="synonym">Gymnopilus spectabilis subsp. junonius</name>
    <dbReference type="NCBI Taxonomy" id="109634"/>
    <lineage>
        <taxon>Eukaryota</taxon>
        <taxon>Fungi</taxon>
        <taxon>Dikarya</taxon>
        <taxon>Basidiomycota</taxon>
        <taxon>Agaricomycotina</taxon>
        <taxon>Agaricomycetes</taxon>
        <taxon>Agaricomycetidae</taxon>
        <taxon>Agaricales</taxon>
        <taxon>Agaricineae</taxon>
        <taxon>Hymenogastraceae</taxon>
        <taxon>Gymnopilus</taxon>
    </lineage>
</organism>
<dbReference type="InterPro" id="IPR036236">
    <property type="entry name" value="Znf_C2H2_sf"/>
</dbReference>
<proteinExistence type="predicted"/>
<dbReference type="InterPro" id="IPR050331">
    <property type="entry name" value="Zinc_finger"/>
</dbReference>
<evidence type="ECO:0000256" key="8">
    <source>
        <dbReference type="SAM" id="MobiDB-lite"/>
    </source>
</evidence>
<dbReference type="OrthoDB" id="654211at2759"/>
<evidence type="ECO:0000256" key="1">
    <source>
        <dbReference type="ARBA" id="ARBA00004123"/>
    </source>
</evidence>
<protein>
    <recommendedName>
        <fullName evidence="9">C2H2-type domain-containing protein</fullName>
    </recommendedName>
</protein>
<dbReference type="PROSITE" id="PS50157">
    <property type="entry name" value="ZINC_FINGER_C2H2_2"/>
    <property type="match status" value="2"/>
</dbReference>
<dbReference type="PANTHER" id="PTHR16515">
    <property type="entry name" value="PR DOMAIN ZINC FINGER PROTEIN"/>
    <property type="match status" value="1"/>
</dbReference>
<accession>A0A9P5P2B0</accession>
<dbReference type="GO" id="GO:0005634">
    <property type="term" value="C:nucleus"/>
    <property type="evidence" value="ECO:0007669"/>
    <property type="project" value="UniProtKB-SubCell"/>
</dbReference>
<feature type="domain" description="C2H2-type" evidence="9">
    <location>
        <begin position="51"/>
        <end position="86"/>
    </location>
</feature>
<dbReference type="InterPro" id="IPR013087">
    <property type="entry name" value="Znf_C2H2_type"/>
</dbReference>
<dbReference type="Gene3D" id="3.30.160.60">
    <property type="entry name" value="Classic Zinc Finger"/>
    <property type="match status" value="1"/>
</dbReference>
<dbReference type="SUPFAM" id="SSF57667">
    <property type="entry name" value="beta-beta-alpha zinc fingers"/>
    <property type="match status" value="1"/>
</dbReference>
<evidence type="ECO:0000256" key="7">
    <source>
        <dbReference type="PROSITE-ProRule" id="PRU00042"/>
    </source>
</evidence>
<dbReference type="PROSITE" id="PS00028">
    <property type="entry name" value="ZINC_FINGER_C2H2_1"/>
    <property type="match status" value="1"/>
</dbReference>
<evidence type="ECO:0000256" key="5">
    <source>
        <dbReference type="ARBA" id="ARBA00022833"/>
    </source>
</evidence>
<name>A0A9P5P2B0_GYMJU</name>
<evidence type="ECO:0000256" key="4">
    <source>
        <dbReference type="ARBA" id="ARBA00022771"/>
    </source>
</evidence>
<dbReference type="AlphaFoldDB" id="A0A9P5P2B0"/>
<keyword evidence="5" id="KW-0862">Zinc</keyword>
<comment type="caution">
    <text evidence="10">The sequence shown here is derived from an EMBL/GenBank/DDBJ whole genome shotgun (WGS) entry which is preliminary data.</text>
</comment>
<dbReference type="GO" id="GO:0010468">
    <property type="term" value="P:regulation of gene expression"/>
    <property type="evidence" value="ECO:0007669"/>
    <property type="project" value="TreeGrafter"/>
</dbReference>
<keyword evidence="4 7" id="KW-0863">Zinc-finger</keyword>
<evidence type="ECO:0000256" key="3">
    <source>
        <dbReference type="ARBA" id="ARBA00022737"/>
    </source>
</evidence>
<evidence type="ECO:0000256" key="2">
    <source>
        <dbReference type="ARBA" id="ARBA00022723"/>
    </source>
</evidence>
<evidence type="ECO:0000259" key="9">
    <source>
        <dbReference type="PROSITE" id="PS50157"/>
    </source>
</evidence>
<dbReference type="GO" id="GO:0008270">
    <property type="term" value="F:zinc ion binding"/>
    <property type="evidence" value="ECO:0007669"/>
    <property type="project" value="UniProtKB-KW"/>
</dbReference>
<evidence type="ECO:0000256" key="6">
    <source>
        <dbReference type="ARBA" id="ARBA00023242"/>
    </source>
</evidence>
<sequence length="329" mass="36084">MAESKSVASPIDNIRRDSKDGAYHCPQCDTPFTRRSNLRRHFQIHMRSAVSKCEGCGEEYSSKEEFQAHSLSCYSGVGWSHPGQKPLRVVQRPFTKPEPSSSPDFLATPPRLMNGSFGDGAAYPTASSMFPNFDSPDTRFPGNYTASDFSQVMSPLSSSGSAVTTNSVLSSPFDGNFAIQPSSPTTFSHRRPSTSSSMSSSSASASSSPYVHALTHPHGPCSGCYGCRGRPDHPNWQTVPPATLHSLEEPIYTRRQVKEMIDVVSDCLIETMENVLTRPGQPGEMLQVDSPHGQLARSLKEDGFRQTVLSEAIPRVYYRMHNNGNNTRV</sequence>